<evidence type="ECO:0000313" key="10">
    <source>
        <dbReference type="Proteomes" id="UP000036958"/>
    </source>
</evidence>
<dbReference type="AlphaFoldDB" id="A0A0L8V6N5"/>
<keyword evidence="7 9" id="KW-0378">Hydrolase</keyword>
<dbReference type="RefSeq" id="WP_053185083.1">
    <property type="nucleotide sequence ID" value="NZ_LGIA01000172.1"/>
</dbReference>
<protein>
    <recommendedName>
        <fullName evidence="6 7">6-phosphogluconolactonase</fullName>
        <shortName evidence="7">6PGL</shortName>
        <ecNumber evidence="5 7">3.1.1.31</ecNumber>
    </recommendedName>
</protein>
<sequence>MAENKEIKIFSDAQELAEAFASELYHMVKSSRQRFDIALSGGSTPKLLFDVLASTYAEKMPWDRIHFWWGDERCVPPTSEESNYGMTQKHLLSKIVMSESQVHRVKGELAPDDAANDYIREIQSHLNERADWPVFDLIILGMGDDGHTASIFPHELELLHSPKICEVATHPDSGQKRVSLTGKVINNANRVYFLVSGKSKAKRISEIMNNKQKASKLPTFYIEPKHGQIIFFLDEEAASEIA</sequence>
<dbReference type="InterPro" id="IPR039104">
    <property type="entry name" value="6PGL"/>
</dbReference>
<dbReference type="Proteomes" id="UP000036958">
    <property type="component" value="Unassembled WGS sequence"/>
</dbReference>
<comment type="pathway">
    <text evidence="3 7">Carbohydrate degradation; pentose phosphate pathway; D-ribulose 5-phosphate from D-glucose 6-phosphate (oxidative stage): step 2/3.</text>
</comment>
<dbReference type="GO" id="GO:0005975">
    <property type="term" value="P:carbohydrate metabolic process"/>
    <property type="evidence" value="ECO:0007669"/>
    <property type="project" value="UniProtKB-UniRule"/>
</dbReference>
<dbReference type="SUPFAM" id="SSF100950">
    <property type="entry name" value="NagB/RpiA/CoA transferase-like"/>
    <property type="match status" value="1"/>
</dbReference>
<dbReference type="EC" id="3.1.1.31" evidence="5 7"/>
<dbReference type="PANTHER" id="PTHR11054">
    <property type="entry name" value="6-PHOSPHOGLUCONOLACTONASE"/>
    <property type="match status" value="1"/>
</dbReference>
<evidence type="ECO:0000256" key="3">
    <source>
        <dbReference type="ARBA" id="ARBA00004961"/>
    </source>
</evidence>
<evidence type="ECO:0000259" key="8">
    <source>
        <dbReference type="Pfam" id="PF01182"/>
    </source>
</evidence>
<comment type="similarity">
    <text evidence="4 7">Belongs to the glucosamine/galactosamine-6-phosphate isomerase family. 6-phosphogluconolactonase subfamily.</text>
</comment>
<evidence type="ECO:0000256" key="1">
    <source>
        <dbReference type="ARBA" id="ARBA00000832"/>
    </source>
</evidence>
<dbReference type="GO" id="GO:0017057">
    <property type="term" value="F:6-phosphogluconolactonase activity"/>
    <property type="evidence" value="ECO:0007669"/>
    <property type="project" value="UniProtKB-UniRule"/>
</dbReference>
<dbReference type="Gene3D" id="3.40.50.1360">
    <property type="match status" value="1"/>
</dbReference>
<evidence type="ECO:0000256" key="7">
    <source>
        <dbReference type="RuleBase" id="RU365095"/>
    </source>
</evidence>
<gene>
    <name evidence="7" type="primary">pgl</name>
    <name evidence="9" type="ORF">NC99_31740</name>
</gene>
<dbReference type="OrthoDB" id="9810967at2"/>
<dbReference type="UniPathway" id="UPA00115">
    <property type="reaction ID" value="UER00409"/>
</dbReference>
<dbReference type="STRING" id="1409788.NC99_31740"/>
<dbReference type="InterPro" id="IPR006148">
    <property type="entry name" value="Glc/Gal-6P_isomerase"/>
</dbReference>
<reference evidence="10" key="1">
    <citation type="submission" date="2015-07" db="EMBL/GenBank/DDBJ databases">
        <title>Genome sequencing of Sunxiuqinia dokdonensis strain SK.</title>
        <authorList>
            <person name="Ahn S."/>
            <person name="Kim B.-C."/>
        </authorList>
    </citation>
    <scope>NUCLEOTIDE SEQUENCE [LARGE SCALE GENOMIC DNA]</scope>
    <source>
        <strain evidence="10">SK</strain>
    </source>
</reference>
<dbReference type="InterPro" id="IPR037171">
    <property type="entry name" value="NagB/RpiA_transferase-like"/>
</dbReference>
<dbReference type="EMBL" id="LGIA01000172">
    <property type="protein sequence ID" value="KOH44023.1"/>
    <property type="molecule type" value="Genomic_DNA"/>
</dbReference>
<proteinExistence type="inferred from homology"/>
<comment type="caution">
    <text evidence="9">The sequence shown here is derived from an EMBL/GenBank/DDBJ whole genome shotgun (WGS) entry which is preliminary data.</text>
</comment>
<name>A0A0L8V6N5_9BACT</name>
<evidence type="ECO:0000256" key="6">
    <source>
        <dbReference type="ARBA" id="ARBA00020337"/>
    </source>
</evidence>
<organism evidence="9 10">
    <name type="scientific">Sunxiuqinia dokdonensis</name>
    <dbReference type="NCBI Taxonomy" id="1409788"/>
    <lineage>
        <taxon>Bacteria</taxon>
        <taxon>Pseudomonadati</taxon>
        <taxon>Bacteroidota</taxon>
        <taxon>Bacteroidia</taxon>
        <taxon>Marinilabiliales</taxon>
        <taxon>Prolixibacteraceae</taxon>
        <taxon>Sunxiuqinia</taxon>
    </lineage>
</organism>
<dbReference type="InterPro" id="IPR005900">
    <property type="entry name" value="6-phosphogluconolactonase_DevB"/>
</dbReference>
<comment type="function">
    <text evidence="2 7">Hydrolysis of 6-phosphogluconolactone to 6-phosphogluconate.</text>
</comment>
<feature type="domain" description="Glucosamine/galactosamine-6-phosphate isomerase" evidence="8">
    <location>
        <begin position="12"/>
        <end position="230"/>
    </location>
</feature>
<dbReference type="GO" id="GO:0006098">
    <property type="term" value="P:pentose-phosphate shunt"/>
    <property type="evidence" value="ECO:0007669"/>
    <property type="project" value="UniProtKB-UniPathway"/>
</dbReference>
<comment type="catalytic activity">
    <reaction evidence="1 7">
        <text>6-phospho-D-glucono-1,5-lactone + H2O = 6-phospho-D-gluconate + H(+)</text>
        <dbReference type="Rhea" id="RHEA:12556"/>
        <dbReference type="ChEBI" id="CHEBI:15377"/>
        <dbReference type="ChEBI" id="CHEBI:15378"/>
        <dbReference type="ChEBI" id="CHEBI:57955"/>
        <dbReference type="ChEBI" id="CHEBI:58759"/>
        <dbReference type="EC" id="3.1.1.31"/>
    </reaction>
</comment>
<dbReference type="PATRIC" id="fig|1409788.3.peg.3258"/>
<evidence type="ECO:0000313" key="9">
    <source>
        <dbReference type="EMBL" id="KOH44023.1"/>
    </source>
</evidence>
<dbReference type="CDD" id="cd01400">
    <property type="entry name" value="6PGL"/>
    <property type="match status" value="1"/>
</dbReference>
<evidence type="ECO:0000256" key="4">
    <source>
        <dbReference type="ARBA" id="ARBA00010662"/>
    </source>
</evidence>
<dbReference type="Pfam" id="PF01182">
    <property type="entry name" value="Glucosamine_iso"/>
    <property type="match status" value="1"/>
</dbReference>
<dbReference type="PANTHER" id="PTHR11054:SF0">
    <property type="entry name" value="6-PHOSPHOGLUCONOLACTONASE"/>
    <property type="match status" value="1"/>
</dbReference>
<evidence type="ECO:0000256" key="2">
    <source>
        <dbReference type="ARBA" id="ARBA00002681"/>
    </source>
</evidence>
<dbReference type="NCBIfam" id="TIGR01198">
    <property type="entry name" value="pgl"/>
    <property type="match status" value="1"/>
</dbReference>
<keyword evidence="10" id="KW-1185">Reference proteome</keyword>
<accession>A0A0L8V6N5</accession>
<evidence type="ECO:0000256" key="5">
    <source>
        <dbReference type="ARBA" id="ARBA00013198"/>
    </source>
</evidence>